<sequence>MTEQWFTAMHPVQDRAREAARRHALESGAVVDASVVRRGETERHIWSARMDDERGVDAVLAGLRADGWLTVTGVAWPGRPLGLLDRVLVGPGGVVVLEVHGTGATPRRAFRRTGRARTPDARERAAAAAGAISAVLAPAHRTAVRALVCRTEHLTDPALPDGTAAKPAGTPVVHRAQLADHLLALPGRLTPAEVEGLAALLATRQGAQVPDVVTTAAFALPGPWQRWRLARRRARTERLAWRQERRGPLPVVLGLAGAVTVAAALVAPLVGIAG</sequence>
<name>A0A7Y9JZI3_9CELL</name>
<proteinExistence type="predicted"/>
<evidence type="ECO:0000313" key="5">
    <source>
        <dbReference type="Proteomes" id="UP000618382"/>
    </source>
</evidence>
<comment type="caution">
    <text evidence="3">The sequence shown here is derived from an EMBL/GenBank/DDBJ whole genome shotgun (WGS) entry which is preliminary data.</text>
</comment>
<reference evidence="3 4" key="1">
    <citation type="submission" date="2020-07" db="EMBL/GenBank/DDBJ databases">
        <title>Sequencing the genomes of 1000 actinobacteria strains.</title>
        <authorList>
            <person name="Klenk H.-P."/>
        </authorList>
    </citation>
    <scope>NUCLEOTIDE SEQUENCE [LARGE SCALE GENOMIC DNA]</scope>
    <source>
        <strain evidence="3 4">DSM 24482</strain>
    </source>
</reference>
<keyword evidence="1" id="KW-1133">Transmembrane helix</keyword>
<evidence type="ECO:0000313" key="2">
    <source>
        <dbReference type="EMBL" id="GIG32391.1"/>
    </source>
</evidence>
<evidence type="ECO:0000313" key="4">
    <source>
        <dbReference type="Proteomes" id="UP000577956"/>
    </source>
</evidence>
<dbReference type="RefSeq" id="WP_140459328.1">
    <property type="nucleotide sequence ID" value="NZ_BAABFI010000001.1"/>
</dbReference>
<dbReference type="EMBL" id="BONN01000003">
    <property type="protein sequence ID" value="GIG32391.1"/>
    <property type="molecule type" value="Genomic_DNA"/>
</dbReference>
<keyword evidence="1" id="KW-0812">Transmembrane</keyword>
<dbReference type="EMBL" id="JACCBK010000001">
    <property type="protein sequence ID" value="NYD86824.1"/>
    <property type="molecule type" value="Genomic_DNA"/>
</dbReference>
<keyword evidence="5" id="KW-1185">Reference proteome</keyword>
<evidence type="ECO:0000313" key="3">
    <source>
        <dbReference type="EMBL" id="NYD86824.1"/>
    </source>
</evidence>
<evidence type="ECO:0000256" key="1">
    <source>
        <dbReference type="SAM" id="Phobius"/>
    </source>
</evidence>
<accession>A0A7Y9JZI3</accession>
<dbReference type="AlphaFoldDB" id="A0A7Y9JZI3"/>
<organism evidence="3 4">
    <name type="scientific">Cellulomonas oligotrophica</name>
    <dbReference type="NCBI Taxonomy" id="931536"/>
    <lineage>
        <taxon>Bacteria</taxon>
        <taxon>Bacillati</taxon>
        <taxon>Actinomycetota</taxon>
        <taxon>Actinomycetes</taxon>
        <taxon>Micrococcales</taxon>
        <taxon>Cellulomonadaceae</taxon>
        <taxon>Cellulomonas</taxon>
    </lineage>
</organism>
<reference evidence="2 5" key="2">
    <citation type="submission" date="2021-01" db="EMBL/GenBank/DDBJ databases">
        <title>Whole genome shotgun sequence of Cellulomonas oligotrophica NBRC 109435.</title>
        <authorList>
            <person name="Komaki H."/>
            <person name="Tamura T."/>
        </authorList>
    </citation>
    <scope>NUCLEOTIDE SEQUENCE [LARGE SCALE GENOMIC DNA]</scope>
    <source>
        <strain evidence="2 5">NBRC 109435</strain>
    </source>
</reference>
<dbReference type="Proteomes" id="UP000577956">
    <property type="component" value="Unassembled WGS sequence"/>
</dbReference>
<dbReference type="Proteomes" id="UP000618382">
    <property type="component" value="Unassembled WGS sequence"/>
</dbReference>
<protein>
    <recommendedName>
        <fullName evidence="6">NERD domain-containing protein</fullName>
    </recommendedName>
</protein>
<evidence type="ECO:0008006" key="6">
    <source>
        <dbReference type="Google" id="ProtNLM"/>
    </source>
</evidence>
<keyword evidence="1" id="KW-0472">Membrane</keyword>
<feature type="transmembrane region" description="Helical" evidence="1">
    <location>
        <begin position="251"/>
        <end position="273"/>
    </location>
</feature>
<gene>
    <name evidence="3" type="ORF">BKA21_002373</name>
    <name evidence="2" type="ORF">Col01nite_15500</name>
</gene>